<organism evidence="1 2">
    <name type="scientific">Anaerosacchariphilus polymeriproducens</name>
    <dbReference type="NCBI Taxonomy" id="1812858"/>
    <lineage>
        <taxon>Bacteria</taxon>
        <taxon>Bacillati</taxon>
        <taxon>Bacillota</taxon>
        <taxon>Clostridia</taxon>
        <taxon>Lachnospirales</taxon>
        <taxon>Lachnospiraceae</taxon>
        <taxon>Anaerosacchariphilus</taxon>
    </lineage>
</organism>
<dbReference type="SUPFAM" id="SSF50985">
    <property type="entry name" value="RCC1/BLIP-II"/>
    <property type="match status" value="2"/>
</dbReference>
<dbReference type="Proteomes" id="UP000255036">
    <property type="component" value="Unassembled WGS sequence"/>
</dbReference>
<dbReference type="PANTHER" id="PTHR45982:SF1">
    <property type="entry name" value="REGULATOR OF CHROMOSOME CONDENSATION"/>
    <property type="match status" value="1"/>
</dbReference>
<dbReference type="OrthoDB" id="9796385at2"/>
<name>A0A371AX43_9FIRM</name>
<comment type="caution">
    <text evidence="1">The sequence shown here is derived from an EMBL/GenBank/DDBJ whole genome shotgun (WGS) entry which is preliminary data.</text>
</comment>
<dbReference type="InterPro" id="IPR051553">
    <property type="entry name" value="Ran_GTPase-activating"/>
</dbReference>
<evidence type="ECO:0000313" key="1">
    <source>
        <dbReference type="EMBL" id="RDU24143.1"/>
    </source>
</evidence>
<accession>A0A371AX43</accession>
<dbReference type="RefSeq" id="WP_115481168.1">
    <property type="nucleotide sequence ID" value="NZ_QRCT01000014.1"/>
</dbReference>
<dbReference type="InterPro" id="IPR009091">
    <property type="entry name" value="RCC1/BLIP-II"/>
</dbReference>
<sequence length="341" mass="37296">MKSKKIRVLLILIFILVSILNLCSCNVTMSKTEKEPPLEPVDQKRSEIEHYQNLVAVGGGHMLGLKSDGTVYSWGENKSGECNTQDWTDIVAVSAGDFISAGLKSDGTVVATGINDLGQCETKGWTDIVEVSACVTHILGLKSDGTVVSTGRIVPEKGAGEQTIQIRDEMVKDWKDIKHVIAYANAAIGIKQDTTAIWSNYLSSMPFTNKLETGDFGMDNIIEIKQEGFFWMGLLTDGTVKLKESYNNKTGEAWTDIVDIATGDEHYIGLKSNGRVVSSGSNKDKQCEVNEWKDILAVYGGLYITVGLQEDGTLIFSGDSTKALTENPEEGHVDPKDWDLF</sequence>
<evidence type="ECO:0000313" key="2">
    <source>
        <dbReference type="Proteomes" id="UP000255036"/>
    </source>
</evidence>
<dbReference type="AlphaFoldDB" id="A0A371AX43"/>
<proteinExistence type="predicted"/>
<dbReference type="EMBL" id="QRCT01000014">
    <property type="protein sequence ID" value="RDU24143.1"/>
    <property type="molecule type" value="Genomic_DNA"/>
</dbReference>
<keyword evidence="2" id="KW-1185">Reference proteome</keyword>
<dbReference type="PANTHER" id="PTHR45982">
    <property type="entry name" value="REGULATOR OF CHROMOSOME CONDENSATION"/>
    <property type="match status" value="1"/>
</dbReference>
<evidence type="ECO:0008006" key="3">
    <source>
        <dbReference type="Google" id="ProtNLM"/>
    </source>
</evidence>
<reference evidence="1 2" key="1">
    <citation type="submission" date="2018-07" db="EMBL/GenBank/DDBJ databases">
        <title>Anaerosacharophilus polymeroproducens gen. nov. sp. nov., an anaerobic bacterium isolated from salt field.</title>
        <authorList>
            <person name="Kim W."/>
            <person name="Yang S.-H."/>
            <person name="Oh J."/>
            <person name="Lee J.-H."/>
            <person name="Kwon K.K."/>
        </authorList>
    </citation>
    <scope>NUCLEOTIDE SEQUENCE [LARGE SCALE GENOMIC DNA]</scope>
    <source>
        <strain evidence="1 2">MCWD5</strain>
    </source>
</reference>
<protein>
    <recommendedName>
        <fullName evidence="3">Chromosome condensation regulator</fullName>
    </recommendedName>
</protein>
<dbReference type="Pfam" id="PF13540">
    <property type="entry name" value="RCC1_2"/>
    <property type="match status" value="3"/>
</dbReference>
<gene>
    <name evidence="1" type="ORF">DWV06_05440</name>
</gene>
<dbReference type="Gene3D" id="2.130.10.30">
    <property type="entry name" value="Regulator of chromosome condensation 1/beta-lactamase-inhibitor protein II"/>
    <property type="match status" value="2"/>
</dbReference>